<dbReference type="Proteomes" id="UP000595814">
    <property type="component" value="Chromosome"/>
</dbReference>
<keyword evidence="2" id="KW-1185">Reference proteome</keyword>
<accession>A0AC61N1R1</accession>
<evidence type="ECO:0000313" key="2">
    <source>
        <dbReference type="Proteomes" id="UP000595814"/>
    </source>
</evidence>
<name>A0AC61N1R1_9FIRM</name>
<proteinExistence type="predicted"/>
<gene>
    <name evidence="1" type="ORF">JFY71_05620</name>
</gene>
<sequence length="246" mass="29825">MRKSINLKGNKGFRLLLIYERMNKGEVLNKDSLSKEFNVSLKTIQRDFNELRIYLREIYPFEIETIIKYDRKLNGYYLKRSEIDWLTKEEVLIISLILLGSHSLAKNEITSLINKLKKHITYYNKKHIENIISDDFDKYISFISNGKMLQSIWKLTEYITNREIISFKYKLFENNIYNIVKPVSILFRNYHFYLIAYTIVEDKEELQIFRIDYIEEVRLIGEKFYIPYSNKFSNSEYRRKLLKNIK</sequence>
<protein>
    <submittedName>
        <fullName evidence="1">WYL domain-containing protein</fullName>
    </submittedName>
</protein>
<organism evidence="1 2">
    <name type="scientific">Miniphocaeibacter halophilus</name>
    <dbReference type="NCBI Taxonomy" id="2931922"/>
    <lineage>
        <taxon>Bacteria</taxon>
        <taxon>Bacillati</taxon>
        <taxon>Bacillota</taxon>
        <taxon>Tissierellia</taxon>
        <taxon>Tissierellales</taxon>
        <taxon>Peptoniphilaceae</taxon>
        <taxon>Miniphocaeibacter</taxon>
    </lineage>
</organism>
<dbReference type="EMBL" id="CP066744">
    <property type="protein sequence ID" value="QQK09016.1"/>
    <property type="molecule type" value="Genomic_DNA"/>
</dbReference>
<evidence type="ECO:0000313" key="1">
    <source>
        <dbReference type="EMBL" id="QQK09016.1"/>
    </source>
</evidence>
<reference evidence="1 2" key="1">
    <citation type="journal article" date="2022" name="Int. J. Syst. Evol. Microbiol.">
        <title>Miniphocaeibacter halophilus sp. nov., an ammonium-tolerant acetate-producing bacterium isolated from a biogas system.</title>
        <authorList>
            <person name="Schnurer A."/>
            <person name="Singh A."/>
            <person name="Bi S."/>
            <person name="Qiao W."/>
            <person name="Westerholm M."/>
        </authorList>
    </citation>
    <scope>NUCLEOTIDE SEQUENCE [LARGE SCALE GENOMIC DNA]</scope>
    <source>
        <strain evidence="1 2">AMB_01</strain>
    </source>
</reference>